<evidence type="ECO:0000256" key="3">
    <source>
        <dbReference type="ARBA" id="ARBA00022448"/>
    </source>
</evidence>
<evidence type="ECO:0000256" key="8">
    <source>
        <dbReference type="ARBA" id="ARBA00023128"/>
    </source>
</evidence>
<keyword evidence="4" id="KW-0812">Transmembrane</keyword>
<evidence type="ECO:0000256" key="7">
    <source>
        <dbReference type="ARBA" id="ARBA00022989"/>
    </source>
</evidence>
<dbReference type="InterPro" id="IPR012621">
    <property type="entry name" value="Tom7"/>
</dbReference>
<gene>
    <name evidence="10" type="ORF">HKI87_01g05270</name>
</gene>
<dbReference type="Proteomes" id="UP001472866">
    <property type="component" value="Chromosome 01"/>
</dbReference>
<name>A0AAX4NY20_9CHLO</name>
<sequence>MKISEKLVQAYGTVTDALEKYGKPAFHYGLIPLIIVVGMTVKQDGRRPTLAQLLSPM</sequence>
<dbReference type="Pfam" id="PF08038">
    <property type="entry name" value="Tom7"/>
    <property type="match status" value="1"/>
</dbReference>
<proteinExistence type="inferred from homology"/>
<comment type="similarity">
    <text evidence="2">Belongs to the Tom7 family.</text>
</comment>
<evidence type="ECO:0000256" key="6">
    <source>
        <dbReference type="ARBA" id="ARBA00022927"/>
    </source>
</evidence>
<keyword evidence="6" id="KW-0653">Protein transport</keyword>
<reference evidence="10 11" key="1">
    <citation type="submission" date="2024-03" db="EMBL/GenBank/DDBJ databases">
        <title>Complete genome sequence of the green alga Chloropicon roscoffensis RCC1871.</title>
        <authorList>
            <person name="Lemieux C."/>
            <person name="Pombert J.-F."/>
            <person name="Otis C."/>
            <person name="Turmel M."/>
        </authorList>
    </citation>
    <scope>NUCLEOTIDE SEQUENCE [LARGE SCALE GENOMIC DNA]</scope>
    <source>
        <strain evidence="10 11">RCC1871</strain>
    </source>
</reference>
<evidence type="ECO:0000256" key="5">
    <source>
        <dbReference type="ARBA" id="ARBA00022787"/>
    </source>
</evidence>
<keyword evidence="7" id="KW-1133">Transmembrane helix</keyword>
<dbReference type="EMBL" id="CP151501">
    <property type="protein sequence ID" value="WZN59002.1"/>
    <property type="molecule type" value="Genomic_DNA"/>
</dbReference>
<organism evidence="10 11">
    <name type="scientific">Chloropicon roscoffensis</name>
    <dbReference type="NCBI Taxonomy" id="1461544"/>
    <lineage>
        <taxon>Eukaryota</taxon>
        <taxon>Viridiplantae</taxon>
        <taxon>Chlorophyta</taxon>
        <taxon>Chloropicophyceae</taxon>
        <taxon>Chloropicales</taxon>
        <taxon>Chloropicaceae</taxon>
        <taxon>Chloropicon</taxon>
    </lineage>
</organism>
<evidence type="ECO:0000256" key="4">
    <source>
        <dbReference type="ARBA" id="ARBA00022692"/>
    </source>
</evidence>
<dbReference type="GO" id="GO:0005742">
    <property type="term" value="C:mitochondrial outer membrane translocase complex"/>
    <property type="evidence" value="ECO:0007669"/>
    <property type="project" value="InterPro"/>
</dbReference>
<keyword evidence="5" id="KW-1000">Mitochondrion outer membrane</keyword>
<keyword evidence="3" id="KW-0813">Transport</keyword>
<evidence type="ECO:0000256" key="1">
    <source>
        <dbReference type="ARBA" id="ARBA00004572"/>
    </source>
</evidence>
<evidence type="ECO:0000313" key="11">
    <source>
        <dbReference type="Proteomes" id="UP001472866"/>
    </source>
</evidence>
<evidence type="ECO:0000256" key="9">
    <source>
        <dbReference type="ARBA" id="ARBA00023136"/>
    </source>
</evidence>
<keyword evidence="8" id="KW-0496">Mitochondrion</keyword>
<evidence type="ECO:0000256" key="2">
    <source>
        <dbReference type="ARBA" id="ARBA00010917"/>
    </source>
</evidence>
<keyword evidence="11" id="KW-1185">Reference proteome</keyword>
<evidence type="ECO:0000313" key="10">
    <source>
        <dbReference type="EMBL" id="WZN59002.1"/>
    </source>
</evidence>
<dbReference type="AlphaFoldDB" id="A0AAX4NY20"/>
<protein>
    <submittedName>
        <fullName evidence="10">Uncharacterized protein</fullName>
    </submittedName>
</protein>
<dbReference type="GO" id="GO:0030150">
    <property type="term" value="P:protein import into mitochondrial matrix"/>
    <property type="evidence" value="ECO:0007669"/>
    <property type="project" value="InterPro"/>
</dbReference>
<comment type="subcellular location">
    <subcellularLocation>
        <location evidence="1">Mitochondrion outer membrane</location>
        <topology evidence="1">Single-pass membrane protein</topology>
    </subcellularLocation>
</comment>
<keyword evidence="9" id="KW-0472">Membrane</keyword>
<accession>A0AAX4NY20</accession>